<dbReference type="InterPro" id="IPR013249">
    <property type="entry name" value="RNA_pol_sigma70_r4_t2"/>
</dbReference>
<evidence type="ECO:0000256" key="2">
    <source>
        <dbReference type="ARBA" id="ARBA00023015"/>
    </source>
</evidence>
<dbReference type="InterPro" id="IPR039425">
    <property type="entry name" value="RNA_pol_sigma-70-like"/>
</dbReference>
<dbReference type="Pfam" id="PF08281">
    <property type="entry name" value="Sigma70_r4_2"/>
    <property type="match status" value="1"/>
</dbReference>
<dbReference type="SUPFAM" id="SSF88946">
    <property type="entry name" value="Sigma2 domain of RNA polymerase sigma factors"/>
    <property type="match status" value="1"/>
</dbReference>
<dbReference type="Gene3D" id="1.10.10.10">
    <property type="entry name" value="Winged helix-like DNA-binding domain superfamily/Winged helix DNA-binding domain"/>
    <property type="match status" value="1"/>
</dbReference>
<sequence>MSAADDSEEQALLAAWRAGDGQAGQELFRRYYVGLLRFFRSKAGEHAFELTQATFLACVEGRDALRSAQTFPAYVYSIARNLLYDHYRKQTRSRGILDLSEMSCEDLSPGLAELHAKEQELALLLRAMRRIPLDAQITLELYYWERLTAREIGEVLGKPEGTVRTRIRDAKLHLEAQIARLARSPELAQSTVVGFDTWAEQLRQLVARG</sequence>
<dbReference type="PANTHER" id="PTHR43133">
    <property type="entry name" value="RNA POLYMERASE ECF-TYPE SIGMA FACTO"/>
    <property type="match status" value="1"/>
</dbReference>
<dbReference type="NCBIfam" id="TIGR02937">
    <property type="entry name" value="sigma70-ECF"/>
    <property type="match status" value="1"/>
</dbReference>
<evidence type="ECO:0000259" key="6">
    <source>
        <dbReference type="Pfam" id="PF04542"/>
    </source>
</evidence>
<dbReference type="InterPro" id="IPR013325">
    <property type="entry name" value="RNA_pol_sigma_r2"/>
</dbReference>
<gene>
    <name evidence="8" type="ORF">OV079_03055</name>
</gene>
<keyword evidence="5" id="KW-0804">Transcription</keyword>
<evidence type="ECO:0000256" key="3">
    <source>
        <dbReference type="ARBA" id="ARBA00023082"/>
    </source>
</evidence>
<comment type="caution">
    <text evidence="8">The sequence shown here is derived from an EMBL/GenBank/DDBJ whole genome shotgun (WGS) entry which is preliminary data.</text>
</comment>
<dbReference type="Proteomes" id="UP001150924">
    <property type="component" value="Unassembled WGS sequence"/>
</dbReference>
<keyword evidence="4" id="KW-0238">DNA-binding</keyword>
<dbReference type="RefSeq" id="WP_267766120.1">
    <property type="nucleotide sequence ID" value="NZ_JAPNKE010000002.1"/>
</dbReference>
<comment type="similarity">
    <text evidence="1">Belongs to the sigma-70 factor family. ECF subfamily.</text>
</comment>
<keyword evidence="9" id="KW-1185">Reference proteome</keyword>
<evidence type="ECO:0000256" key="4">
    <source>
        <dbReference type="ARBA" id="ARBA00023125"/>
    </source>
</evidence>
<dbReference type="InterPro" id="IPR013324">
    <property type="entry name" value="RNA_pol_sigma_r3/r4-like"/>
</dbReference>
<dbReference type="EMBL" id="JAPNKE010000002">
    <property type="protein sequence ID" value="MCY1004564.1"/>
    <property type="molecule type" value="Genomic_DNA"/>
</dbReference>
<dbReference type="Gene3D" id="1.10.1740.10">
    <property type="match status" value="1"/>
</dbReference>
<dbReference type="PANTHER" id="PTHR43133:SF8">
    <property type="entry name" value="RNA POLYMERASE SIGMA FACTOR HI_1459-RELATED"/>
    <property type="match status" value="1"/>
</dbReference>
<accession>A0A9X3EI70</accession>
<dbReference type="Pfam" id="PF04542">
    <property type="entry name" value="Sigma70_r2"/>
    <property type="match status" value="1"/>
</dbReference>
<evidence type="ECO:0000313" key="8">
    <source>
        <dbReference type="EMBL" id="MCY1004564.1"/>
    </source>
</evidence>
<dbReference type="InterPro" id="IPR036388">
    <property type="entry name" value="WH-like_DNA-bd_sf"/>
</dbReference>
<organism evidence="8 9">
    <name type="scientific">Nannocystis pusilla</name>
    <dbReference type="NCBI Taxonomy" id="889268"/>
    <lineage>
        <taxon>Bacteria</taxon>
        <taxon>Pseudomonadati</taxon>
        <taxon>Myxococcota</taxon>
        <taxon>Polyangia</taxon>
        <taxon>Nannocystales</taxon>
        <taxon>Nannocystaceae</taxon>
        <taxon>Nannocystis</taxon>
    </lineage>
</organism>
<dbReference type="GO" id="GO:0006352">
    <property type="term" value="P:DNA-templated transcription initiation"/>
    <property type="evidence" value="ECO:0007669"/>
    <property type="project" value="InterPro"/>
</dbReference>
<dbReference type="GO" id="GO:0003677">
    <property type="term" value="F:DNA binding"/>
    <property type="evidence" value="ECO:0007669"/>
    <property type="project" value="UniProtKB-KW"/>
</dbReference>
<name>A0A9X3EI70_9BACT</name>
<evidence type="ECO:0000259" key="7">
    <source>
        <dbReference type="Pfam" id="PF08281"/>
    </source>
</evidence>
<evidence type="ECO:0000313" key="9">
    <source>
        <dbReference type="Proteomes" id="UP001150924"/>
    </source>
</evidence>
<dbReference type="SUPFAM" id="SSF88659">
    <property type="entry name" value="Sigma3 and sigma4 domains of RNA polymerase sigma factors"/>
    <property type="match status" value="1"/>
</dbReference>
<dbReference type="AlphaFoldDB" id="A0A9X3EI70"/>
<reference evidence="8" key="1">
    <citation type="submission" date="2022-11" db="EMBL/GenBank/DDBJ databases">
        <title>Minimal conservation of predation-associated metabolite biosynthetic gene clusters underscores biosynthetic potential of Myxococcota including descriptions for ten novel species: Archangium lansinium sp. nov., Myxococcus landrumus sp. nov., Nannocystis bai.</title>
        <authorList>
            <person name="Ahearne A."/>
            <person name="Stevens C."/>
            <person name="Phillips K."/>
        </authorList>
    </citation>
    <scope>NUCLEOTIDE SEQUENCE</scope>
    <source>
        <strain evidence="8">Na p29</strain>
    </source>
</reference>
<protein>
    <submittedName>
        <fullName evidence="8">RNA polymerase sigma factor</fullName>
    </submittedName>
</protein>
<keyword evidence="3" id="KW-0731">Sigma factor</keyword>
<proteinExistence type="inferred from homology"/>
<dbReference type="GO" id="GO:0016987">
    <property type="term" value="F:sigma factor activity"/>
    <property type="evidence" value="ECO:0007669"/>
    <property type="project" value="UniProtKB-KW"/>
</dbReference>
<dbReference type="InterPro" id="IPR007627">
    <property type="entry name" value="RNA_pol_sigma70_r2"/>
</dbReference>
<evidence type="ECO:0000256" key="1">
    <source>
        <dbReference type="ARBA" id="ARBA00010641"/>
    </source>
</evidence>
<keyword evidence="2" id="KW-0805">Transcription regulation</keyword>
<feature type="domain" description="RNA polymerase sigma factor 70 region 4 type 2" evidence="7">
    <location>
        <begin position="123"/>
        <end position="174"/>
    </location>
</feature>
<feature type="domain" description="RNA polymerase sigma-70 region 2" evidence="6">
    <location>
        <begin position="28"/>
        <end position="92"/>
    </location>
</feature>
<evidence type="ECO:0000256" key="5">
    <source>
        <dbReference type="ARBA" id="ARBA00023163"/>
    </source>
</evidence>
<dbReference type="InterPro" id="IPR014284">
    <property type="entry name" value="RNA_pol_sigma-70_dom"/>
</dbReference>